<dbReference type="InterPro" id="IPR001128">
    <property type="entry name" value="Cyt_P450"/>
</dbReference>
<sequence length="101" mass="11500">MGNEFDEFLKRVVQDHADGGRDGNDFIDVLLTIERVKSAEFEIDRISIKAIILNVFVGGTETSYTLMEWAMTASTSPRVSEQTPERSLNQVYQKTILLLWC</sequence>
<dbReference type="GO" id="GO:0016705">
    <property type="term" value="F:oxidoreductase activity, acting on paired donors, with incorporation or reduction of molecular oxygen"/>
    <property type="evidence" value="ECO:0007669"/>
    <property type="project" value="InterPro"/>
</dbReference>
<dbReference type="AlphaFoldDB" id="A0A565BU79"/>
<dbReference type="GO" id="GO:0004497">
    <property type="term" value="F:monooxygenase activity"/>
    <property type="evidence" value="ECO:0007669"/>
    <property type="project" value="InterPro"/>
</dbReference>
<accession>A0A565BU79</accession>
<keyword evidence="5" id="KW-1185">Reference proteome</keyword>
<evidence type="ECO:0000256" key="1">
    <source>
        <dbReference type="ARBA" id="ARBA00010617"/>
    </source>
</evidence>
<evidence type="ECO:0000313" key="4">
    <source>
        <dbReference type="EMBL" id="VVB04939.1"/>
    </source>
</evidence>
<proteinExistence type="inferred from homology"/>
<dbReference type="Pfam" id="PF00067">
    <property type="entry name" value="p450"/>
    <property type="match status" value="1"/>
</dbReference>
<comment type="similarity">
    <text evidence="1">Belongs to the cytochrome P450 family.</text>
</comment>
<organism evidence="4 5">
    <name type="scientific">Arabis nemorensis</name>
    <dbReference type="NCBI Taxonomy" id="586526"/>
    <lineage>
        <taxon>Eukaryota</taxon>
        <taxon>Viridiplantae</taxon>
        <taxon>Streptophyta</taxon>
        <taxon>Embryophyta</taxon>
        <taxon>Tracheophyta</taxon>
        <taxon>Spermatophyta</taxon>
        <taxon>Magnoliopsida</taxon>
        <taxon>eudicotyledons</taxon>
        <taxon>Gunneridae</taxon>
        <taxon>Pentapetalae</taxon>
        <taxon>rosids</taxon>
        <taxon>malvids</taxon>
        <taxon>Brassicales</taxon>
        <taxon>Brassicaceae</taxon>
        <taxon>Arabideae</taxon>
        <taxon>Arabis</taxon>
    </lineage>
</organism>
<keyword evidence="2" id="KW-0479">Metal-binding</keyword>
<name>A0A565BU79_9BRAS</name>
<keyword evidence="3" id="KW-0408">Iron</keyword>
<evidence type="ECO:0000313" key="5">
    <source>
        <dbReference type="Proteomes" id="UP000489600"/>
    </source>
</evidence>
<evidence type="ECO:0008006" key="6">
    <source>
        <dbReference type="Google" id="ProtNLM"/>
    </source>
</evidence>
<dbReference type="Proteomes" id="UP000489600">
    <property type="component" value="Unassembled WGS sequence"/>
</dbReference>
<protein>
    <recommendedName>
        <fullName evidence="6">Cytochrome P450</fullName>
    </recommendedName>
</protein>
<dbReference type="EMBL" id="CABITT030000005">
    <property type="protein sequence ID" value="VVB04939.1"/>
    <property type="molecule type" value="Genomic_DNA"/>
</dbReference>
<reference evidence="4" key="1">
    <citation type="submission" date="2019-07" db="EMBL/GenBank/DDBJ databases">
        <authorList>
            <person name="Dittberner H."/>
        </authorList>
    </citation>
    <scope>NUCLEOTIDE SEQUENCE [LARGE SCALE GENOMIC DNA]</scope>
</reference>
<dbReference type="InterPro" id="IPR036396">
    <property type="entry name" value="Cyt_P450_sf"/>
</dbReference>
<evidence type="ECO:0000256" key="2">
    <source>
        <dbReference type="ARBA" id="ARBA00022723"/>
    </source>
</evidence>
<gene>
    <name evidence="4" type="ORF">ANE_LOCUS15383</name>
</gene>
<dbReference type="GO" id="GO:0005506">
    <property type="term" value="F:iron ion binding"/>
    <property type="evidence" value="ECO:0007669"/>
    <property type="project" value="InterPro"/>
</dbReference>
<evidence type="ECO:0000256" key="3">
    <source>
        <dbReference type="ARBA" id="ARBA00023004"/>
    </source>
</evidence>
<dbReference type="SUPFAM" id="SSF48264">
    <property type="entry name" value="Cytochrome P450"/>
    <property type="match status" value="1"/>
</dbReference>
<dbReference type="OrthoDB" id="2789670at2759"/>
<dbReference type="Gene3D" id="1.10.630.10">
    <property type="entry name" value="Cytochrome P450"/>
    <property type="match status" value="1"/>
</dbReference>
<dbReference type="GO" id="GO:0020037">
    <property type="term" value="F:heme binding"/>
    <property type="evidence" value="ECO:0007669"/>
    <property type="project" value="InterPro"/>
</dbReference>
<dbReference type="PANTHER" id="PTHR47955:SF15">
    <property type="entry name" value="CYTOCHROME P450 71A2-LIKE"/>
    <property type="match status" value="1"/>
</dbReference>
<comment type="caution">
    <text evidence="4">The sequence shown here is derived from an EMBL/GenBank/DDBJ whole genome shotgun (WGS) entry which is preliminary data.</text>
</comment>
<dbReference type="PANTHER" id="PTHR47955">
    <property type="entry name" value="CYTOCHROME P450 FAMILY 71 PROTEIN"/>
    <property type="match status" value="1"/>
</dbReference>